<dbReference type="EMBL" id="CVTF01000126">
    <property type="protein sequence ID" value="CRZ00223.1"/>
    <property type="molecule type" value="Genomic_DNA"/>
</dbReference>
<evidence type="ECO:0000313" key="2">
    <source>
        <dbReference type="Proteomes" id="UP000182715"/>
    </source>
</evidence>
<evidence type="ECO:0000313" key="1">
    <source>
        <dbReference type="EMBL" id="CRZ00223.1"/>
    </source>
</evidence>
<name>A0A0H5QXA4_NEIMI</name>
<protein>
    <submittedName>
        <fullName evidence="1">Uncharacterized protein</fullName>
    </submittedName>
</protein>
<reference evidence="1 2" key="1">
    <citation type="submission" date="2014-11" db="EMBL/GenBank/DDBJ databases">
        <authorList>
            <person name="Diene M.Seydina."/>
        </authorList>
    </citation>
    <scope>NUCLEOTIDE SEQUENCE [LARGE SCALE GENOMIC DNA]</scope>
    <source>
        <strain evidence="1 2">Neisseria meningitidis CHUV</strain>
    </source>
</reference>
<sequence>MHFYNTYSGGYWRALQTEGYKDGKKRARGFFRNGRMQNPPLRQEIVD</sequence>
<dbReference type="AlphaFoldDB" id="A0A0H5QXA4"/>
<organism evidence="1 2">
    <name type="scientific">Neisseria meningitidis serogroup B</name>
    <dbReference type="NCBI Taxonomy" id="491"/>
    <lineage>
        <taxon>Bacteria</taxon>
        <taxon>Pseudomonadati</taxon>
        <taxon>Pseudomonadota</taxon>
        <taxon>Betaproteobacteria</taxon>
        <taxon>Neisseriales</taxon>
        <taxon>Neisseriaceae</taxon>
        <taxon>Neisseria</taxon>
    </lineage>
</organism>
<proteinExistence type="predicted"/>
<dbReference type="Proteomes" id="UP000182715">
    <property type="component" value="Unassembled WGS sequence"/>
</dbReference>
<accession>A0A0H5QXA4</accession>